<accession>A0ACC1IAN0</accession>
<comment type="caution">
    <text evidence="1">The sequence shown here is derived from an EMBL/GenBank/DDBJ whole genome shotgun (WGS) entry which is preliminary data.</text>
</comment>
<organism evidence="1 2">
    <name type="scientific">Kickxella alabastrina</name>
    <dbReference type="NCBI Taxonomy" id="61397"/>
    <lineage>
        <taxon>Eukaryota</taxon>
        <taxon>Fungi</taxon>
        <taxon>Fungi incertae sedis</taxon>
        <taxon>Zoopagomycota</taxon>
        <taxon>Kickxellomycotina</taxon>
        <taxon>Kickxellomycetes</taxon>
        <taxon>Kickxellales</taxon>
        <taxon>Kickxellaceae</taxon>
        <taxon>Kickxella</taxon>
    </lineage>
</organism>
<reference evidence="1" key="1">
    <citation type="submission" date="2022-07" db="EMBL/GenBank/DDBJ databases">
        <title>Phylogenomic reconstructions and comparative analyses of Kickxellomycotina fungi.</title>
        <authorList>
            <person name="Reynolds N.K."/>
            <person name="Stajich J.E."/>
            <person name="Barry K."/>
            <person name="Grigoriev I.V."/>
            <person name="Crous P."/>
            <person name="Smith M.E."/>
        </authorList>
    </citation>
    <scope>NUCLEOTIDE SEQUENCE</scope>
    <source>
        <strain evidence="1">Benny 63K</strain>
    </source>
</reference>
<keyword evidence="2" id="KW-1185">Reference proteome</keyword>
<evidence type="ECO:0000313" key="2">
    <source>
        <dbReference type="Proteomes" id="UP001150581"/>
    </source>
</evidence>
<name>A0ACC1IAN0_9FUNG</name>
<dbReference type="EMBL" id="JANBPG010001954">
    <property type="protein sequence ID" value="KAJ1887605.1"/>
    <property type="molecule type" value="Genomic_DNA"/>
</dbReference>
<protein>
    <submittedName>
        <fullName evidence="1">Uncharacterized protein</fullName>
    </submittedName>
</protein>
<gene>
    <name evidence="1" type="ORF">LPJ66_009025</name>
</gene>
<dbReference type="Proteomes" id="UP001150581">
    <property type="component" value="Unassembled WGS sequence"/>
</dbReference>
<proteinExistence type="predicted"/>
<evidence type="ECO:0000313" key="1">
    <source>
        <dbReference type="EMBL" id="KAJ1887605.1"/>
    </source>
</evidence>
<sequence length="275" mass="30542">MNTTITAAVTRIASRMRLPNRFPLAPIKVPRSPGHHQQERFSHTHSRKDLAGAGKADHRQEPPAVRGPAFPYFSQRDAKFLFTATKPEQYKRLSNPEFTFAGRSNVGKSSLISAVLRSQSLVKTSKKPGHTSTLNFFGLTSSTYPESAITVVDMPGYGFRSRDDWGQFIMEYLSTRKELKRVFLLVEAKVGELKTTDLSFLELVEQYNVPTQLLLTKTDKLKRTDLNIVSAKVLRAAMDVAPTAVVPEVICCSYKTKVGVDAIQEAILRASGVAI</sequence>